<dbReference type="RefSeq" id="WP_088872932.1">
    <property type="nucleotide sequence ID" value="NZ_CP022111.1"/>
</dbReference>
<keyword evidence="5" id="KW-1185">Reference proteome</keyword>
<dbReference type="Gene3D" id="2.40.50.100">
    <property type="match status" value="1"/>
</dbReference>
<evidence type="ECO:0000313" key="4">
    <source>
        <dbReference type="EMBL" id="ASG22342.1"/>
    </source>
</evidence>
<dbReference type="KEGG" id="nao:Y958_15420"/>
<keyword evidence="1" id="KW-0175">Coiled coil</keyword>
<dbReference type="NCBIfam" id="TIGR03794">
    <property type="entry name" value="NHLM_micro_HlyD"/>
    <property type="match status" value="1"/>
</dbReference>
<proteinExistence type="predicted"/>
<feature type="domain" description="CzcB-like barrel-sandwich hybrid" evidence="3">
    <location>
        <begin position="67"/>
        <end position="273"/>
    </location>
</feature>
<evidence type="ECO:0000256" key="2">
    <source>
        <dbReference type="SAM" id="Phobius"/>
    </source>
</evidence>
<protein>
    <submittedName>
        <fullName evidence="4">NHLP bacteriocin system secretion protein</fullName>
    </submittedName>
</protein>
<organism evidence="4 5">
    <name type="scientific">Nitrospirillum viridazoti CBAmc</name>
    <dbReference type="NCBI Taxonomy" id="1441467"/>
    <lineage>
        <taxon>Bacteria</taxon>
        <taxon>Pseudomonadati</taxon>
        <taxon>Pseudomonadota</taxon>
        <taxon>Alphaproteobacteria</taxon>
        <taxon>Rhodospirillales</taxon>
        <taxon>Azospirillaceae</taxon>
        <taxon>Nitrospirillum</taxon>
        <taxon>Nitrospirillum viridazoti</taxon>
    </lineage>
</organism>
<dbReference type="InterPro" id="IPR058647">
    <property type="entry name" value="BSH_CzcB-like"/>
</dbReference>
<evidence type="ECO:0000259" key="3">
    <source>
        <dbReference type="Pfam" id="PF25973"/>
    </source>
</evidence>
<dbReference type="InterPro" id="IPR050739">
    <property type="entry name" value="MFP"/>
</dbReference>
<name>A0A248JUD5_9PROT</name>
<keyword evidence="2" id="KW-0812">Transmembrane</keyword>
<keyword evidence="2" id="KW-1133">Transmembrane helix</keyword>
<dbReference type="Pfam" id="PF25973">
    <property type="entry name" value="BSH_CzcB"/>
    <property type="match status" value="1"/>
</dbReference>
<gene>
    <name evidence="4" type="ORF">Y958_15420</name>
</gene>
<dbReference type="AlphaFoldDB" id="A0A248JUD5"/>
<dbReference type="PANTHER" id="PTHR30386">
    <property type="entry name" value="MEMBRANE FUSION SUBUNIT OF EMRAB-TOLC MULTIDRUG EFFLUX PUMP"/>
    <property type="match status" value="1"/>
</dbReference>
<dbReference type="Proteomes" id="UP000197153">
    <property type="component" value="Chromosome 2"/>
</dbReference>
<dbReference type="EMBL" id="CP022111">
    <property type="protein sequence ID" value="ASG22342.1"/>
    <property type="molecule type" value="Genomic_DNA"/>
</dbReference>
<evidence type="ECO:0000256" key="1">
    <source>
        <dbReference type="SAM" id="Coils"/>
    </source>
</evidence>
<feature type="coiled-coil region" evidence="1">
    <location>
        <begin position="116"/>
        <end position="155"/>
    </location>
</feature>
<dbReference type="PANTHER" id="PTHR30386:SF17">
    <property type="entry name" value="ALKALINE PROTEASE SECRETION PROTEIN APRE"/>
    <property type="match status" value="1"/>
</dbReference>
<dbReference type="InterPro" id="IPR022275">
    <property type="entry name" value="NHPM_bacteriocin_SS_HylD"/>
</dbReference>
<evidence type="ECO:0000313" key="5">
    <source>
        <dbReference type="Proteomes" id="UP000197153"/>
    </source>
</evidence>
<keyword evidence="2" id="KW-0472">Membrane</keyword>
<reference evidence="4 5" key="1">
    <citation type="submission" date="2017-06" db="EMBL/GenBank/DDBJ databases">
        <title>Complete genome sequence of Nitrospirillum amazonense strain CBAmC, an endophytic nitrogen-fixing and plant growth-promoting bacterium, isolated from sugarcane.</title>
        <authorList>
            <person name="Schwab S."/>
            <person name="dos Santos Teixeira K.R."/>
            <person name="Simoes Araujo J.L."/>
            <person name="Soares Vidal M."/>
            <person name="Borges de Freitas H.R."/>
            <person name="Rivello Crivelaro A.L."/>
            <person name="Bueno de Camargo Nunes A."/>
            <person name="dos Santos C.M."/>
            <person name="Palmeira da Silva Rosa D."/>
            <person name="da Silva Padilha D."/>
            <person name="da Silva E."/>
            <person name="Araujo Terra L."/>
            <person name="Soares Mendes V."/>
            <person name="Farinelli L."/>
            <person name="Magalhaes Cruz L."/>
            <person name="Baldani J.I."/>
        </authorList>
    </citation>
    <scope>NUCLEOTIDE SEQUENCE [LARGE SCALE GENOMIC DNA]</scope>
    <source>
        <strain evidence="4 5">CBAmC</strain>
    </source>
</reference>
<feature type="transmembrane region" description="Helical" evidence="2">
    <location>
        <begin position="26"/>
        <end position="47"/>
    </location>
</feature>
<accession>A0A248JUD5</accession>
<sequence length="422" mass="44768">MSSSAPAFRPANPDQLDRMVRVSFPLGWLVFGIFLAAVLGGLAWSLVATAPVKVAGNGVLQGSGGVALVTAPSSAAITALKVGVGGAVHEGEIVAVLADPVLNARLETVQARLARLEAEEGRLKDFQARARAARTRDDEQRRQGWEQALQQARQREAALGQVLASQHELMGRGYATRERILMTENDRAQAQRDITAALNALNTLGVEADERAIEDEREMLELESKIGQGRQDLAEAMAERAARTEVRAPVTGRVIELSAAAGDRVAAGSALMRLVPEGRVVAGDGLVGILYVAPADGKKIRPGMAVQIIPSTVKVERDGFIHGEVIRVSETAATREAVQQTLKNDAFVTSLMANGPPFEVRVALRRDPATVSGFAWSSSRGAARPVESGTVIKGGVVVERTRIIALAFPAIEPVLDALGLEP</sequence>